<organism evidence="2 3">
    <name type="scientific">Alitiscatomonas aceti</name>
    <dbReference type="NCBI Taxonomy" id="2981724"/>
    <lineage>
        <taxon>Bacteria</taxon>
        <taxon>Bacillati</taxon>
        <taxon>Bacillota</taxon>
        <taxon>Clostridia</taxon>
        <taxon>Lachnospirales</taxon>
        <taxon>Lachnospiraceae</taxon>
        <taxon>Alitiscatomonas</taxon>
    </lineage>
</organism>
<evidence type="ECO:0000256" key="1">
    <source>
        <dbReference type="SAM" id="MobiDB-lite"/>
    </source>
</evidence>
<protein>
    <submittedName>
        <fullName evidence="2">Uncharacterized protein</fullName>
    </submittedName>
</protein>
<comment type="caution">
    <text evidence="2">The sequence shown here is derived from an EMBL/GenBank/DDBJ whole genome shotgun (WGS) entry which is preliminary data.</text>
</comment>
<name>A0ABT2UX08_9FIRM</name>
<evidence type="ECO:0000313" key="2">
    <source>
        <dbReference type="EMBL" id="MCU6799169.1"/>
    </source>
</evidence>
<gene>
    <name evidence="2" type="ORF">OCV69_04335</name>
</gene>
<feature type="compositionally biased region" description="Basic and acidic residues" evidence="1">
    <location>
        <begin position="1"/>
        <end position="13"/>
    </location>
</feature>
<evidence type="ECO:0000313" key="3">
    <source>
        <dbReference type="Proteomes" id="UP001652395"/>
    </source>
</evidence>
<dbReference type="EMBL" id="JAOQJF010000006">
    <property type="protein sequence ID" value="MCU6799169.1"/>
    <property type="molecule type" value="Genomic_DNA"/>
</dbReference>
<dbReference type="Proteomes" id="UP001652395">
    <property type="component" value="Unassembled WGS sequence"/>
</dbReference>
<accession>A0ABT2UX08</accession>
<feature type="region of interest" description="Disordered" evidence="1">
    <location>
        <begin position="1"/>
        <end position="27"/>
    </location>
</feature>
<proteinExistence type="predicted"/>
<sequence length="104" mass="12064">MEKDVREHTEEKAGCQGAGEGTEDWKEKEKQQYLGGLRRLSEKGIAIYVDGRVSGPPEWEKLFEIRDDNMFYMGDYVQAESGGLKEVRFDKVYLSREDLKKPEE</sequence>
<keyword evidence="3" id="KW-1185">Reference proteome</keyword>
<reference evidence="2 3" key="1">
    <citation type="journal article" date="2021" name="ISME Commun">
        <title>Automated analysis of genomic sequences facilitates high-throughput and comprehensive description of bacteria.</title>
        <authorList>
            <person name="Hitch T.C.A."/>
        </authorList>
    </citation>
    <scope>NUCLEOTIDE SEQUENCE [LARGE SCALE GENOMIC DNA]</scope>
    <source>
        <strain evidence="3">f_CCE</strain>
    </source>
</reference>
<dbReference type="RefSeq" id="WP_022272755.1">
    <property type="nucleotide sequence ID" value="NZ_JAOQJF010000006.1"/>
</dbReference>